<evidence type="ECO:0000256" key="7">
    <source>
        <dbReference type="ARBA" id="ARBA00038093"/>
    </source>
</evidence>
<dbReference type="GO" id="GO:0016787">
    <property type="term" value="F:hydrolase activity"/>
    <property type="evidence" value="ECO:0007669"/>
    <property type="project" value="UniProtKB-KW"/>
</dbReference>
<dbReference type="Pfam" id="PF01850">
    <property type="entry name" value="PIN"/>
    <property type="match status" value="1"/>
</dbReference>
<dbReference type="SUPFAM" id="SSF88723">
    <property type="entry name" value="PIN domain-like"/>
    <property type="match status" value="1"/>
</dbReference>
<evidence type="ECO:0000256" key="2">
    <source>
        <dbReference type="ARBA" id="ARBA00022649"/>
    </source>
</evidence>
<keyword evidence="5 8" id="KW-0378">Hydrolase</keyword>
<gene>
    <name evidence="8" type="primary">vapC</name>
    <name evidence="10" type="ORF">GGQ63_000507</name>
</gene>
<evidence type="ECO:0000313" key="10">
    <source>
        <dbReference type="EMBL" id="MBB5751464.1"/>
    </source>
</evidence>
<organism evidence="10 11">
    <name type="scientific">Prosthecomicrobium pneumaticum</name>
    <dbReference type="NCBI Taxonomy" id="81895"/>
    <lineage>
        <taxon>Bacteria</taxon>
        <taxon>Pseudomonadati</taxon>
        <taxon>Pseudomonadota</taxon>
        <taxon>Alphaproteobacteria</taxon>
        <taxon>Hyphomicrobiales</taxon>
        <taxon>Kaistiaceae</taxon>
        <taxon>Prosthecomicrobium</taxon>
    </lineage>
</organism>
<dbReference type="RefSeq" id="WP_183852156.1">
    <property type="nucleotide sequence ID" value="NZ_JACHOO010000001.1"/>
</dbReference>
<dbReference type="Proteomes" id="UP000523821">
    <property type="component" value="Unassembled WGS sequence"/>
</dbReference>
<comment type="similarity">
    <text evidence="7 8">Belongs to the PINc/VapC protein family.</text>
</comment>
<feature type="binding site" evidence="8">
    <location>
        <position position="107"/>
    </location>
    <ligand>
        <name>Mg(2+)</name>
        <dbReference type="ChEBI" id="CHEBI:18420"/>
    </ligand>
</feature>
<keyword evidence="4 8" id="KW-0479">Metal-binding</keyword>
<dbReference type="InterPro" id="IPR022907">
    <property type="entry name" value="VapC_family"/>
</dbReference>
<dbReference type="PANTHER" id="PTHR33653:SF1">
    <property type="entry name" value="RIBONUCLEASE VAPC2"/>
    <property type="match status" value="1"/>
</dbReference>
<keyword evidence="11" id="KW-1185">Reference proteome</keyword>
<sequence>MFLVDTDVLSASSPIQGDPTRIARLWLVQNAPRIYLSAVTVMELDSGIAKARRLGQGRKAGELAAWTERLLALHADRILPVSLDVARLAGALIDAARAAGHSPGLADVLIAATGEAHGLRIATRNTRHFEPLGLGHRLINPFEAARDEE</sequence>
<dbReference type="Gene3D" id="3.40.50.1010">
    <property type="entry name" value="5'-nuclease"/>
    <property type="match status" value="1"/>
</dbReference>
<reference evidence="10 11" key="1">
    <citation type="submission" date="2020-08" db="EMBL/GenBank/DDBJ databases">
        <title>Genomic Encyclopedia of Type Strains, Phase IV (KMG-IV): sequencing the most valuable type-strain genomes for metagenomic binning, comparative biology and taxonomic classification.</title>
        <authorList>
            <person name="Goeker M."/>
        </authorList>
    </citation>
    <scope>NUCLEOTIDE SEQUENCE [LARGE SCALE GENOMIC DNA]</scope>
    <source>
        <strain evidence="10 11">DSM 16268</strain>
    </source>
</reference>
<keyword evidence="2 8" id="KW-1277">Toxin-antitoxin system</keyword>
<evidence type="ECO:0000313" key="11">
    <source>
        <dbReference type="Proteomes" id="UP000523821"/>
    </source>
</evidence>
<dbReference type="GO" id="GO:0090729">
    <property type="term" value="F:toxin activity"/>
    <property type="evidence" value="ECO:0007669"/>
    <property type="project" value="UniProtKB-KW"/>
</dbReference>
<evidence type="ECO:0000256" key="8">
    <source>
        <dbReference type="HAMAP-Rule" id="MF_00265"/>
    </source>
</evidence>
<accession>A0A7W9CTP5</accession>
<name>A0A7W9CTP5_9HYPH</name>
<dbReference type="CDD" id="cd18746">
    <property type="entry name" value="PIN_VapC4-5_FitB-like"/>
    <property type="match status" value="1"/>
</dbReference>
<dbReference type="GO" id="GO:0000287">
    <property type="term" value="F:magnesium ion binding"/>
    <property type="evidence" value="ECO:0007669"/>
    <property type="project" value="UniProtKB-UniRule"/>
</dbReference>
<protein>
    <recommendedName>
        <fullName evidence="8">Ribonuclease VapC</fullName>
        <shortName evidence="8">RNase VapC</shortName>
        <ecNumber evidence="8">3.1.-.-</ecNumber>
    </recommendedName>
    <alternativeName>
        <fullName evidence="8">Toxin VapC</fullName>
    </alternativeName>
</protein>
<comment type="caution">
    <text evidence="10">The sequence shown here is derived from an EMBL/GenBank/DDBJ whole genome shotgun (WGS) entry which is preliminary data.</text>
</comment>
<dbReference type="InterPro" id="IPR050556">
    <property type="entry name" value="Type_II_TA_system_RNase"/>
</dbReference>
<comment type="cofactor">
    <cofactor evidence="1 8">
        <name>Mg(2+)</name>
        <dbReference type="ChEBI" id="CHEBI:18420"/>
    </cofactor>
</comment>
<dbReference type="AlphaFoldDB" id="A0A7W9CTP5"/>
<evidence type="ECO:0000256" key="5">
    <source>
        <dbReference type="ARBA" id="ARBA00022801"/>
    </source>
</evidence>
<keyword evidence="8" id="KW-0800">Toxin</keyword>
<dbReference type="EC" id="3.1.-.-" evidence="8"/>
<keyword evidence="6 8" id="KW-0460">Magnesium</keyword>
<keyword evidence="3 8" id="KW-0540">Nuclease</keyword>
<dbReference type="GO" id="GO:0004540">
    <property type="term" value="F:RNA nuclease activity"/>
    <property type="evidence" value="ECO:0007669"/>
    <property type="project" value="InterPro"/>
</dbReference>
<dbReference type="EMBL" id="JACHOO010000001">
    <property type="protein sequence ID" value="MBB5751464.1"/>
    <property type="molecule type" value="Genomic_DNA"/>
</dbReference>
<dbReference type="InterPro" id="IPR002716">
    <property type="entry name" value="PIN_dom"/>
</dbReference>
<proteinExistence type="inferred from homology"/>
<dbReference type="PANTHER" id="PTHR33653">
    <property type="entry name" value="RIBONUCLEASE VAPC2"/>
    <property type="match status" value="1"/>
</dbReference>
<dbReference type="InterPro" id="IPR029060">
    <property type="entry name" value="PIN-like_dom_sf"/>
</dbReference>
<evidence type="ECO:0000256" key="6">
    <source>
        <dbReference type="ARBA" id="ARBA00022842"/>
    </source>
</evidence>
<evidence type="ECO:0000256" key="1">
    <source>
        <dbReference type="ARBA" id="ARBA00001946"/>
    </source>
</evidence>
<comment type="function">
    <text evidence="8">Toxic component of a toxin-antitoxin (TA) system. An RNase.</text>
</comment>
<dbReference type="HAMAP" id="MF_00265">
    <property type="entry name" value="VapC_Nob1"/>
    <property type="match status" value="1"/>
</dbReference>
<evidence type="ECO:0000259" key="9">
    <source>
        <dbReference type="Pfam" id="PF01850"/>
    </source>
</evidence>
<feature type="domain" description="PIN" evidence="9">
    <location>
        <begin position="3"/>
        <end position="128"/>
    </location>
</feature>
<evidence type="ECO:0000256" key="4">
    <source>
        <dbReference type="ARBA" id="ARBA00022723"/>
    </source>
</evidence>
<feature type="binding site" evidence="8">
    <location>
        <position position="5"/>
    </location>
    <ligand>
        <name>Mg(2+)</name>
        <dbReference type="ChEBI" id="CHEBI:18420"/>
    </ligand>
</feature>
<evidence type="ECO:0000256" key="3">
    <source>
        <dbReference type="ARBA" id="ARBA00022722"/>
    </source>
</evidence>